<evidence type="ECO:0000313" key="2">
    <source>
        <dbReference type="Proteomes" id="UP000830395"/>
    </source>
</evidence>
<organism evidence="1 2">
    <name type="scientific">Pangasius djambal</name>
    <dbReference type="NCBI Taxonomy" id="1691987"/>
    <lineage>
        <taxon>Eukaryota</taxon>
        <taxon>Metazoa</taxon>
        <taxon>Chordata</taxon>
        <taxon>Craniata</taxon>
        <taxon>Vertebrata</taxon>
        <taxon>Euteleostomi</taxon>
        <taxon>Actinopterygii</taxon>
        <taxon>Neopterygii</taxon>
        <taxon>Teleostei</taxon>
        <taxon>Ostariophysi</taxon>
        <taxon>Siluriformes</taxon>
        <taxon>Pangasiidae</taxon>
        <taxon>Pangasius</taxon>
    </lineage>
</organism>
<evidence type="ECO:0000313" key="1">
    <source>
        <dbReference type="EMBL" id="MCJ8744199.1"/>
    </source>
</evidence>
<gene>
    <name evidence="1" type="ORF">PDJAM_G00115670</name>
</gene>
<proteinExistence type="predicted"/>
<protein>
    <submittedName>
        <fullName evidence="1">Uncharacterized protein</fullName>
    </submittedName>
</protein>
<comment type="caution">
    <text evidence="1">The sequence shown here is derived from an EMBL/GenBank/DDBJ whole genome shotgun (WGS) entry which is preliminary data.</text>
</comment>
<name>A0ACC5Z870_9TELE</name>
<keyword evidence="2" id="KW-1185">Reference proteome</keyword>
<accession>A0ACC5Z870</accession>
<dbReference type="EMBL" id="CM040994">
    <property type="protein sequence ID" value="MCJ8744199.1"/>
    <property type="molecule type" value="Genomic_DNA"/>
</dbReference>
<sequence length="341" mass="38495">MELLVLMFFFHLILDINSQNVPQPRLLVSPDVITEIRGSVQLYCDVPHNAKVSQCYFYPEREKTSLKLSPSCQLSVTGSELIRWTGRRSPGALHIVCYYAVDNSNRTPSPHSLPAPVTVLNQKPKLSGNHDAQSDEFTLSCQIPASESGTADFSCNLYTAENPQPWQHQRSQKRRSGGAFCIFNAQRNDVFHRLQSVKRREASCDYSLTSDPTARSLMSDNYSLIHFLPTPTQPSITTEKSTAYVPQPRLHVSPDVITERGSVQLHCMVPHNVKVSQCYFYPERENTSPKLSPSCQLSVTGSELIRWTGRRFESGNDTTIHICSFFSLFNSSENHKTHNDQ</sequence>
<dbReference type="Proteomes" id="UP000830395">
    <property type="component" value="Chromosome 20"/>
</dbReference>
<reference evidence="1" key="1">
    <citation type="submission" date="2020-02" db="EMBL/GenBank/DDBJ databases">
        <title>Genome sequencing of the panga catfish, Pangasius djambal.</title>
        <authorList>
            <person name="Wen M."/>
            <person name="Zahm M."/>
            <person name="Roques C."/>
            <person name="Cabau C."/>
            <person name="Klopp C."/>
            <person name="Donnadieu C."/>
            <person name="Jouanno E."/>
            <person name="Avarre J.-C."/>
            <person name="Campet M."/>
            <person name="Ha T."/>
            <person name="Dugue R."/>
            <person name="Lampietro C."/>
            <person name="Louis A."/>
            <person name="Herpin A."/>
            <person name="Echchiki A."/>
            <person name="Berthelot C."/>
            <person name="Parey E."/>
            <person name="Roest-Crollius H."/>
            <person name="Braasch I."/>
            <person name="Postlethwait J.H."/>
            <person name="Bobe J."/>
            <person name="Montfort J."/>
            <person name="Bouchez O."/>
            <person name="Begum T."/>
            <person name="Schartl M."/>
            <person name="Gustiano R."/>
            <person name="Guiguen Y."/>
        </authorList>
    </citation>
    <scope>NUCLEOTIDE SEQUENCE</scope>
    <source>
        <strain evidence="1">Pdj_M5554</strain>
    </source>
</reference>